<protein>
    <submittedName>
        <fullName evidence="1">Uncharacterized protein</fullName>
    </submittedName>
</protein>
<dbReference type="Pfam" id="PF14645">
    <property type="entry name" value="Chibby"/>
    <property type="match status" value="1"/>
</dbReference>
<sequence>MPIFPHRKFTPKLPKQRELRLNSVPKFTEDIDDFRNIKLKLNAEKEFQFADGVWISLKRNQAETFDDITRIVTANKKLKDENSMFNVKIDIMLDLLTECEAEKDAILRKQNVI</sequence>
<dbReference type="OrthoDB" id="2145765at2759"/>
<proteinExistence type="predicted"/>
<gene>
    <name evidence="1" type="ORF">PVAND_004287</name>
</gene>
<comment type="caution">
    <text evidence="1">The sequence shown here is derived from an EMBL/GenBank/DDBJ whole genome shotgun (WGS) entry which is preliminary data.</text>
</comment>
<accession>A0A9J6BXP4</accession>
<dbReference type="EMBL" id="JADBJN010000002">
    <property type="protein sequence ID" value="KAG5674309.1"/>
    <property type="molecule type" value="Genomic_DNA"/>
</dbReference>
<keyword evidence="2" id="KW-1185">Reference proteome</keyword>
<dbReference type="InterPro" id="IPR028118">
    <property type="entry name" value="Chibby_fam"/>
</dbReference>
<evidence type="ECO:0000313" key="1">
    <source>
        <dbReference type="EMBL" id="KAG5674309.1"/>
    </source>
</evidence>
<dbReference type="Proteomes" id="UP001107558">
    <property type="component" value="Chromosome 2"/>
</dbReference>
<reference evidence="1" key="1">
    <citation type="submission" date="2021-03" db="EMBL/GenBank/DDBJ databases">
        <title>Chromosome level genome of the anhydrobiotic midge Polypedilum vanderplanki.</title>
        <authorList>
            <person name="Yoshida Y."/>
            <person name="Kikawada T."/>
            <person name="Gusev O."/>
        </authorList>
    </citation>
    <scope>NUCLEOTIDE SEQUENCE</scope>
    <source>
        <strain evidence="1">NIAS01</strain>
        <tissue evidence="1">Whole body or cell culture</tissue>
    </source>
</reference>
<organism evidence="1 2">
    <name type="scientific">Polypedilum vanderplanki</name>
    <name type="common">Sleeping chironomid midge</name>
    <dbReference type="NCBI Taxonomy" id="319348"/>
    <lineage>
        <taxon>Eukaryota</taxon>
        <taxon>Metazoa</taxon>
        <taxon>Ecdysozoa</taxon>
        <taxon>Arthropoda</taxon>
        <taxon>Hexapoda</taxon>
        <taxon>Insecta</taxon>
        <taxon>Pterygota</taxon>
        <taxon>Neoptera</taxon>
        <taxon>Endopterygota</taxon>
        <taxon>Diptera</taxon>
        <taxon>Nematocera</taxon>
        <taxon>Chironomoidea</taxon>
        <taxon>Chironomidae</taxon>
        <taxon>Chironominae</taxon>
        <taxon>Polypedilum</taxon>
        <taxon>Polypedilum</taxon>
    </lineage>
</organism>
<evidence type="ECO:0000313" key="2">
    <source>
        <dbReference type="Proteomes" id="UP001107558"/>
    </source>
</evidence>
<dbReference type="AlphaFoldDB" id="A0A9J6BXP4"/>
<name>A0A9J6BXP4_POLVA</name>